<comment type="cofactor">
    <cofactor evidence="1 13">
        <name>heme</name>
        <dbReference type="ChEBI" id="CHEBI:30413"/>
    </cofactor>
</comment>
<reference evidence="15" key="1">
    <citation type="submission" date="2020-11" db="EMBL/GenBank/DDBJ databases">
        <title>Adaptations for nitrogen fixation in a non-lichenized fungal sporocarp promotes dispersal by wood-feeding termites.</title>
        <authorList>
            <consortium name="DOE Joint Genome Institute"/>
            <person name="Koch R.A."/>
            <person name="Yoon G."/>
            <person name="Arayal U."/>
            <person name="Lail K."/>
            <person name="Amirebrahimi M."/>
            <person name="Labutti K."/>
            <person name="Lipzen A."/>
            <person name="Riley R."/>
            <person name="Barry K."/>
            <person name="Henrissat B."/>
            <person name="Grigoriev I.V."/>
            <person name="Herr J.R."/>
            <person name="Aime M.C."/>
        </authorList>
    </citation>
    <scope>NUCLEOTIDE SEQUENCE</scope>
    <source>
        <strain evidence="15">MCA 3950</strain>
    </source>
</reference>
<evidence type="ECO:0000256" key="8">
    <source>
        <dbReference type="ARBA" id="ARBA00022989"/>
    </source>
</evidence>
<dbReference type="OrthoDB" id="1470350at2759"/>
<sequence length="513" mass="57277">MSSFSVLVGILAATLILSRWWSWWRAPPSLAKVPGPPAPSLFLGHALDLDRAPIGTRHNKWAREYGPTYRLSGPFWEPRLIVGDPKGLNHVLHNQDFERNSSDRVALELFFGRGLFCAEGEEHKKMRKYLNVPFTNQSIQEVSHVFFDLVERLKDKWEQKLEGGSLVFDVTSEVHRLTLDAISMTMFMYDISTSNSDIPTLLHKITDSPAGKLSDIILSAFASRFPIILRLPSPMKRWCDDLRSSLGAVARNVLSGKGAAGMHAKLLNSLSESEVAPDVAVAQIIGILFAGSETTANVITECFYEMARNPRIQTRLRTELIEFEVAHGRKPTYEDLANSSLPYLEAVTRETMRTKAVLTEISRAAVKDTVVPLQIPLKGTNIYEIEVQAGTLIDIPVRDGINRNPLIWGEDADVFNPDRWIKADMLPKAVDWIRAQGHVLTFGDGPKVCLGRSFALVEFKTVVSTIVRNFTFAEVEGLDLDFYHVGGNTIKPMVRGREQEGAQLPLRVSVVSD</sequence>
<evidence type="ECO:0000256" key="7">
    <source>
        <dbReference type="ARBA" id="ARBA00022723"/>
    </source>
</evidence>
<keyword evidence="16" id="KW-1185">Reference proteome</keyword>
<evidence type="ECO:0000256" key="10">
    <source>
        <dbReference type="ARBA" id="ARBA00023004"/>
    </source>
</evidence>
<dbReference type="PRINTS" id="PR00385">
    <property type="entry name" value="P450"/>
</dbReference>
<evidence type="ECO:0000256" key="3">
    <source>
        <dbReference type="ARBA" id="ARBA00004721"/>
    </source>
</evidence>
<dbReference type="PANTHER" id="PTHR24305">
    <property type="entry name" value="CYTOCHROME P450"/>
    <property type="match status" value="1"/>
</dbReference>
<dbReference type="GO" id="GO:0005506">
    <property type="term" value="F:iron ion binding"/>
    <property type="evidence" value="ECO:0007669"/>
    <property type="project" value="InterPro"/>
</dbReference>
<keyword evidence="8" id="KW-1133">Transmembrane helix</keyword>
<dbReference type="InterPro" id="IPR017972">
    <property type="entry name" value="Cyt_P450_CS"/>
</dbReference>
<dbReference type="Pfam" id="PF00067">
    <property type="entry name" value="p450"/>
    <property type="match status" value="1"/>
</dbReference>
<evidence type="ECO:0000313" key="16">
    <source>
        <dbReference type="Proteomes" id="UP000812287"/>
    </source>
</evidence>
<dbReference type="EMBL" id="MU250552">
    <property type="protein sequence ID" value="KAG7442311.1"/>
    <property type="molecule type" value="Genomic_DNA"/>
</dbReference>
<evidence type="ECO:0000256" key="4">
    <source>
        <dbReference type="ARBA" id="ARBA00010617"/>
    </source>
</evidence>
<dbReference type="Proteomes" id="UP000812287">
    <property type="component" value="Unassembled WGS sequence"/>
</dbReference>
<dbReference type="SUPFAM" id="SSF48264">
    <property type="entry name" value="Cytochrome P450"/>
    <property type="match status" value="1"/>
</dbReference>
<dbReference type="AlphaFoldDB" id="A0A9P8AP07"/>
<proteinExistence type="inferred from homology"/>
<keyword evidence="9 14" id="KW-0560">Oxidoreductase</keyword>
<evidence type="ECO:0000256" key="11">
    <source>
        <dbReference type="ARBA" id="ARBA00023033"/>
    </source>
</evidence>
<protein>
    <submittedName>
        <fullName evidence="15">Cytochrome P450</fullName>
    </submittedName>
</protein>
<evidence type="ECO:0000256" key="12">
    <source>
        <dbReference type="ARBA" id="ARBA00023136"/>
    </source>
</evidence>
<dbReference type="GO" id="GO:0016020">
    <property type="term" value="C:membrane"/>
    <property type="evidence" value="ECO:0007669"/>
    <property type="project" value="UniProtKB-SubCell"/>
</dbReference>
<dbReference type="PROSITE" id="PS00086">
    <property type="entry name" value="CYTOCHROME_P450"/>
    <property type="match status" value="1"/>
</dbReference>
<keyword evidence="11 14" id="KW-0503">Monooxygenase</keyword>
<comment type="pathway">
    <text evidence="3">Secondary metabolite biosynthesis; terpenoid biosynthesis.</text>
</comment>
<comment type="caution">
    <text evidence="15">The sequence shown here is derived from an EMBL/GenBank/DDBJ whole genome shotgun (WGS) entry which is preliminary data.</text>
</comment>
<organism evidence="15 16">
    <name type="scientific">Guyanagaster necrorhizus</name>
    <dbReference type="NCBI Taxonomy" id="856835"/>
    <lineage>
        <taxon>Eukaryota</taxon>
        <taxon>Fungi</taxon>
        <taxon>Dikarya</taxon>
        <taxon>Basidiomycota</taxon>
        <taxon>Agaricomycotina</taxon>
        <taxon>Agaricomycetes</taxon>
        <taxon>Agaricomycetidae</taxon>
        <taxon>Agaricales</taxon>
        <taxon>Marasmiineae</taxon>
        <taxon>Physalacriaceae</taxon>
        <taxon>Guyanagaster</taxon>
    </lineage>
</organism>
<evidence type="ECO:0000256" key="2">
    <source>
        <dbReference type="ARBA" id="ARBA00004370"/>
    </source>
</evidence>
<evidence type="ECO:0000256" key="1">
    <source>
        <dbReference type="ARBA" id="ARBA00001971"/>
    </source>
</evidence>
<evidence type="ECO:0000256" key="6">
    <source>
        <dbReference type="ARBA" id="ARBA00022692"/>
    </source>
</evidence>
<dbReference type="Gene3D" id="1.10.630.10">
    <property type="entry name" value="Cytochrome P450"/>
    <property type="match status" value="1"/>
</dbReference>
<keyword evidence="6" id="KW-0812">Transmembrane</keyword>
<dbReference type="InterPro" id="IPR002403">
    <property type="entry name" value="Cyt_P450_E_grp-IV"/>
</dbReference>
<keyword evidence="12" id="KW-0472">Membrane</keyword>
<dbReference type="InterPro" id="IPR001128">
    <property type="entry name" value="Cyt_P450"/>
</dbReference>
<keyword evidence="5 13" id="KW-0349">Heme</keyword>
<evidence type="ECO:0000256" key="5">
    <source>
        <dbReference type="ARBA" id="ARBA00022617"/>
    </source>
</evidence>
<gene>
    <name evidence="15" type="ORF">BT62DRAFT_936150</name>
</gene>
<dbReference type="GO" id="GO:0020037">
    <property type="term" value="F:heme binding"/>
    <property type="evidence" value="ECO:0007669"/>
    <property type="project" value="InterPro"/>
</dbReference>
<keyword evidence="10 13" id="KW-0408">Iron</keyword>
<comment type="similarity">
    <text evidence="4 14">Belongs to the cytochrome P450 family.</text>
</comment>
<dbReference type="InterPro" id="IPR036396">
    <property type="entry name" value="Cyt_P450_sf"/>
</dbReference>
<dbReference type="PANTHER" id="PTHR24305:SF166">
    <property type="entry name" value="CYTOCHROME P450 12A4, MITOCHONDRIAL-RELATED"/>
    <property type="match status" value="1"/>
</dbReference>
<name>A0A9P8AP07_9AGAR</name>
<accession>A0A9P8AP07</accession>
<evidence type="ECO:0000256" key="14">
    <source>
        <dbReference type="RuleBase" id="RU000461"/>
    </source>
</evidence>
<dbReference type="PRINTS" id="PR00465">
    <property type="entry name" value="EP450IV"/>
</dbReference>
<dbReference type="GO" id="GO:0004497">
    <property type="term" value="F:monooxygenase activity"/>
    <property type="evidence" value="ECO:0007669"/>
    <property type="project" value="UniProtKB-KW"/>
</dbReference>
<keyword evidence="7 13" id="KW-0479">Metal-binding</keyword>
<dbReference type="RefSeq" id="XP_043035811.1">
    <property type="nucleotide sequence ID" value="XM_043187078.1"/>
</dbReference>
<evidence type="ECO:0000313" key="15">
    <source>
        <dbReference type="EMBL" id="KAG7442311.1"/>
    </source>
</evidence>
<dbReference type="GeneID" id="66109375"/>
<feature type="binding site" description="axial binding residue" evidence="13">
    <location>
        <position position="449"/>
    </location>
    <ligand>
        <name>heme</name>
        <dbReference type="ChEBI" id="CHEBI:30413"/>
    </ligand>
    <ligandPart>
        <name>Fe</name>
        <dbReference type="ChEBI" id="CHEBI:18248"/>
    </ligandPart>
</feature>
<comment type="subcellular location">
    <subcellularLocation>
        <location evidence="2">Membrane</location>
    </subcellularLocation>
</comment>
<dbReference type="InterPro" id="IPR050121">
    <property type="entry name" value="Cytochrome_P450_monoxygenase"/>
</dbReference>
<dbReference type="GO" id="GO:0016705">
    <property type="term" value="F:oxidoreductase activity, acting on paired donors, with incorporation or reduction of molecular oxygen"/>
    <property type="evidence" value="ECO:0007669"/>
    <property type="project" value="InterPro"/>
</dbReference>
<evidence type="ECO:0000256" key="9">
    <source>
        <dbReference type="ARBA" id="ARBA00023002"/>
    </source>
</evidence>
<evidence type="ECO:0000256" key="13">
    <source>
        <dbReference type="PIRSR" id="PIRSR602403-1"/>
    </source>
</evidence>